<dbReference type="SUPFAM" id="SSF51338">
    <property type="entry name" value="Composite domain of metallo-dependent hydrolases"/>
    <property type="match status" value="1"/>
</dbReference>
<dbReference type="GO" id="GO:0046872">
    <property type="term" value="F:metal ion binding"/>
    <property type="evidence" value="ECO:0007669"/>
    <property type="project" value="UniProtKB-KW"/>
</dbReference>
<dbReference type="NCBIfam" id="TIGR00221">
    <property type="entry name" value="nagA"/>
    <property type="match status" value="1"/>
</dbReference>
<reference evidence="10 11" key="1">
    <citation type="submission" date="2013-12" db="EMBL/GenBank/DDBJ databases">
        <title>Comparative genomics of Petrotoga isolates.</title>
        <authorList>
            <person name="Nesbo C.L."/>
            <person name="Charchuk R."/>
            <person name="Chow K."/>
        </authorList>
    </citation>
    <scope>NUCLEOTIDE SEQUENCE [LARGE SCALE GENOMIC DNA]</scope>
    <source>
        <strain evidence="10 11">DSM 13574</strain>
    </source>
</reference>
<evidence type="ECO:0000313" key="10">
    <source>
        <dbReference type="EMBL" id="PNR96079.1"/>
    </source>
</evidence>
<feature type="active site" description="Proton donor/acceptor" evidence="6">
    <location>
        <position position="257"/>
    </location>
</feature>
<evidence type="ECO:0000256" key="8">
    <source>
        <dbReference type="PIRSR" id="PIRSR038994-3"/>
    </source>
</evidence>
<dbReference type="GO" id="GO:0008448">
    <property type="term" value="F:N-acetylglucosamine-6-phosphate deacetylase activity"/>
    <property type="evidence" value="ECO:0007669"/>
    <property type="project" value="InterPro"/>
</dbReference>
<evidence type="ECO:0000256" key="2">
    <source>
        <dbReference type="ARBA" id="ARBA00022723"/>
    </source>
</evidence>
<feature type="binding site" evidence="7">
    <location>
        <position position="211"/>
    </location>
    <ligand>
        <name>substrate</name>
    </ligand>
</feature>
<dbReference type="PANTHER" id="PTHR11113:SF14">
    <property type="entry name" value="N-ACETYLGLUCOSAMINE-6-PHOSPHATE DEACETYLASE"/>
    <property type="match status" value="1"/>
</dbReference>
<feature type="binding site" evidence="7">
    <location>
        <begin position="290"/>
        <end position="292"/>
    </location>
    <ligand>
        <name>substrate</name>
    </ligand>
</feature>
<feature type="binding site" evidence="8">
    <location>
        <position position="116"/>
    </location>
    <ligand>
        <name>Zn(2+)</name>
        <dbReference type="ChEBI" id="CHEBI:29105"/>
    </ligand>
</feature>
<evidence type="ECO:0000256" key="5">
    <source>
        <dbReference type="PIRNR" id="PIRNR038994"/>
    </source>
</evidence>
<dbReference type="Gene3D" id="2.30.40.10">
    <property type="entry name" value="Urease, subunit C, domain 1"/>
    <property type="match status" value="1"/>
</dbReference>
<dbReference type="RefSeq" id="WP_103067135.1">
    <property type="nucleotide sequence ID" value="NZ_AZRL01000016.1"/>
</dbReference>
<dbReference type="Pfam" id="PF01979">
    <property type="entry name" value="Amidohydro_1"/>
    <property type="match status" value="1"/>
</dbReference>
<evidence type="ECO:0000256" key="6">
    <source>
        <dbReference type="PIRSR" id="PIRSR038994-1"/>
    </source>
</evidence>
<dbReference type="Proteomes" id="UP000236434">
    <property type="component" value="Unassembled WGS sequence"/>
</dbReference>
<feature type="binding site" evidence="8">
    <location>
        <position position="179"/>
    </location>
    <ligand>
        <name>Zn(2+)</name>
        <dbReference type="ChEBI" id="CHEBI:29105"/>
    </ligand>
</feature>
<dbReference type="GO" id="GO:0006046">
    <property type="term" value="P:N-acetylglucosamine catabolic process"/>
    <property type="evidence" value="ECO:0007669"/>
    <property type="project" value="TreeGrafter"/>
</dbReference>
<evidence type="ECO:0000313" key="11">
    <source>
        <dbReference type="Proteomes" id="UP000236434"/>
    </source>
</evidence>
<organism evidence="10 11">
    <name type="scientific">Petrotoga olearia DSM 13574</name>
    <dbReference type="NCBI Taxonomy" id="1122955"/>
    <lineage>
        <taxon>Bacteria</taxon>
        <taxon>Thermotogati</taxon>
        <taxon>Thermotogota</taxon>
        <taxon>Thermotogae</taxon>
        <taxon>Petrotogales</taxon>
        <taxon>Petrotogaceae</taxon>
        <taxon>Petrotoga</taxon>
    </lineage>
</organism>
<sequence>MKLEKVLIVDPVNGEYTGDIEIKGKKISEVIKKDYDYEEFNTIIMPGFVDPHTHAQKGIDTMHATKEDFKSWAKNNFSYGVTTFLPSTVSASKEQILKVLDNIEDVNYSIEGIHLEGPYINKEKKGAQNPQYIRNPSLEELKEIINDKVKLITMAPEVNGFYKAINYLKEKNIVISLGHTSANFDIFKKAFESGINRITHFSNALTPLHHRNIGGTGSGFYFDFNIEMICDGIHLSPEFVRLVYKIKGAEKIILITDSMAAAGLPDGEYELGGLPVTVKNNEARLSDGTIAGSTLLFNEGVKNFKKFTNCSLQELAKVSSYNALQELHIYDRGRIEVGYYANLVILDKELNVKETIFEGEKVF</sequence>
<dbReference type="EMBL" id="AZRL01000016">
    <property type="protein sequence ID" value="PNR96079.1"/>
    <property type="molecule type" value="Genomic_DNA"/>
</dbReference>
<feature type="binding site" evidence="7">
    <location>
        <position position="127"/>
    </location>
    <ligand>
        <name>substrate</name>
    </ligand>
</feature>
<evidence type="ECO:0000256" key="3">
    <source>
        <dbReference type="ARBA" id="ARBA00022801"/>
    </source>
</evidence>
<evidence type="ECO:0000256" key="4">
    <source>
        <dbReference type="ARBA" id="ARBA00023277"/>
    </source>
</evidence>
<evidence type="ECO:0000256" key="1">
    <source>
        <dbReference type="ARBA" id="ARBA00010716"/>
    </source>
</evidence>
<name>A0A2K1NZX3_9BACT</name>
<dbReference type="InterPro" id="IPR006680">
    <property type="entry name" value="Amidohydro-rel"/>
</dbReference>
<dbReference type="CDD" id="cd00854">
    <property type="entry name" value="NagA"/>
    <property type="match status" value="1"/>
</dbReference>
<feature type="binding site" evidence="7">
    <location>
        <begin position="203"/>
        <end position="204"/>
    </location>
    <ligand>
        <name>substrate</name>
    </ligand>
</feature>
<dbReference type="PANTHER" id="PTHR11113">
    <property type="entry name" value="N-ACETYLGLUCOSAMINE-6-PHOSPHATE DEACETYLASE"/>
    <property type="match status" value="1"/>
</dbReference>
<dbReference type="AlphaFoldDB" id="A0A2K1NZX3"/>
<keyword evidence="4 5" id="KW-0119">Carbohydrate metabolism</keyword>
<dbReference type="Gene3D" id="3.20.20.140">
    <property type="entry name" value="Metal-dependent hydrolases"/>
    <property type="match status" value="1"/>
</dbReference>
<comment type="caution">
    <text evidence="10">The sequence shown here is derived from an EMBL/GenBank/DDBJ whole genome shotgun (WGS) entry which is preliminary data.</text>
</comment>
<comment type="similarity">
    <text evidence="1 5">Belongs to the metallo-dependent hydrolases superfamily. NagA family.</text>
</comment>
<dbReference type="InterPro" id="IPR011059">
    <property type="entry name" value="Metal-dep_hydrolase_composite"/>
</dbReference>
<feature type="binding site" evidence="7">
    <location>
        <position position="234"/>
    </location>
    <ligand>
        <name>substrate</name>
    </ligand>
</feature>
<dbReference type="PIRSF" id="PIRSF038994">
    <property type="entry name" value="NagA"/>
    <property type="match status" value="1"/>
</dbReference>
<dbReference type="InterPro" id="IPR003764">
    <property type="entry name" value="GlcNAc_6-P_deAcase"/>
</dbReference>
<evidence type="ECO:0000259" key="9">
    <source>
        <dbReference type="Pfam" id="PF01979"/>
    </source>
</evidence>
<evidence type="ECO:0000256" key="7">
    <source>
        <dbReference type="PIRSR" id="PIRSR038994-2"/>
    </source>
</evidence>
<keyword evidence="3 5" id="KW-0378">Hydrolase</keyword>
<dbReference type="OrthoDB" id="9776488at2"/>
<gene>
    <name evidence="10" type="ORF">X929_06185</name>
</gene>
<comment type="cofactor">
    <cofactor evidence="8">
        <name>a divalent metal cation</name>
        <dbReference type="ChEBI" id="CHEBI:60240"/>
    </cofactor>
    <text evidence="8">Binds 1 divalent metal cation per subunit.</text>
</comment>
<accession>A0A2K1NZX3</accession>
<feature type="domain" description="Amidohydrolase-related" evidence="9">
    <location>
        <begin position="43"/>
        <end position="360"/>
    </location>
</feature>
<dbReference type="InterPro" id="IPR032466">
    <property type="entry name" value="Metal_Hydrolase"/>
</dbReference>
<keyword evidence="2 8" id="KW-0479">Metal-binding</keyword>
<proteinExistence type="inferred from homology"/>
<protein>
    <submittedName>
        <fullName evidence="10">N-acetylglucosamine-6-phosphate deacetylase</fullName>
    </submittedName>
</protein>
<feature type="binding site" evidence="8">
    <location>
        <position position="200"/>
    </location>
    <ligand>
        <name>Zn(2+)</name>
        <dbReference type="ChEBI" id="CHEBI:29105"/>
    </ligand>
</feature>
<dbReference type="SUPFAM" id="SSF51556">
    <property type="entry name" value="Metallo-dependent hydrolases"/>
    <property type="match status" value="1"/>
</dbReference>